<accession>A0A5C6S9A2</accession>
<feature type="chain" id="PRO_5022805881" evidence="1">
    <location>
        <begin position="24"/>
        <end position="103"/>
    </location>
</feature>
<gene>
    <name evidence="2" type="ORF">FQV27_03795</name>
</gene>
<feature type="signal peptide" evidence="1">
    <location>
        <begin position="1"/>
        <end position="23"/>
    </location>
</feature>
<dbReference type="OrthoDB" id="7776561at2"/>
<proteinExistence type="predicted"/>
<organism evidence="2 3">
    <name type="scientific">Paracoccus aurantiacus</name>
    <dbReference type="NCBI Taxonomy" id="2599412"/>
    <lineage>
        <taxon>Bacteria</taxon>
        <taxon>Pseudomonadati</taxon>
        <taxon>Pseudomonadota</taxon>
        <taxon>Alphaproteobacteria</taxon>
        <taxon>Rhodobacterales</taxon>
        <taxon>Paracoccaceae</taxon>
        <taxon>Paracoccus</taxon>
    </lineage>
</organism>
<dbReference type="EMBL" id="VOPL01000001">
    <property type="protein sequence ID" value="TXB70978.1"/>
    <property type="molecule type" value="Genomic_DNA"/>
</dbReference>
<dbReference type="Proteomes" id="UP000321562">
    <property type="component" value="Unassembled WGS sequence"/>
</dbReference>
<evidence type="ECO:0000313" key="3">
    <source>
        <dbReference type="Proteomes" id="UP000321562"/>
    </source>
</evidence>
<evidence type="ECO:0000256" key="1">
    <source>
        <dbReference type="SAM" id="SignalP"/>
    </source>
</evidence>
<keyword evidence="1" id="KW-0732">Signal</keyword>
<sequence>MSPKLIAALTVPIALCATLPAYSSSEDAWEEFRTAVKTECEKLVEMPDDATLETEVNPFGSEKFGAALMTVTLADDSADRMICIYDKQDKTAELTAPFAAGPH</sequence>
<protein>
    <submittedName>
        <fullName evidence="2">Uncharacterized protein</fullName>
    </submittedName>
</protein>
<comment type="caution">
    <text evidence="2">The sequence shown here is derived from an EMBL/GenBank/DDBJ whole genome shotgun (WGS) entry which is preliminary data.</text>
</comment>
<keyword evidence="3" id="KW-1185">Reference proteome</keyword>
<name>A0A5C6S9A2_9RHOB</name>
<evidence type="ECO:0000313" key="2">
    <source>
        <dbReference type="EMBL" id="TXB70978.1"/>
    </source>
</evidence>
<reference evidence="2 3" key="1">
    <citation type="submission" date="2019-08" db="EMBL/GenBank/DDBJ databases">
        <authorList>
            <person name="Ye J."/>
        </authorList>
    </citation>
    <scope>NUCLEOTIDE SEQUENCE [LARGE SCALE GENOMIC DNA]</scope>
    <source>
        <strain evidence="2 3">TK008</strain>
    </source>
</reference>
<dbReference type="RefSeq" id="WP_147096460.1">
    <property type="nucleotide sequence ID" value="NZ_JBHUFH010000002.1"/>
</dbReference>
<dbReference type="AlphaFoldDB" id="A0A5C6S9A2"/>